<evidence type="ECO:0000313" key="3">
    <source>
        <dbReference type="Proteomes" id="UP000321301"/>
    </source>
</evidence>
<keyword evidence="1" id="KW-0472">Membrane</keyword>
<reference evidence="2 3" key="1">
    <citation type="submission" date="2019-07" db="EMBL/GenBank/DDBJ databases">
        <title>Whole genome shotgun sequence of Cyclobacterium qasimii NBRC 106168.</title>
        <authorList>
            <person name="Hosoyama A."/>
            <person name="Uohara A."/>
            <person name="Ohji S."/>
            <person name="Ichikawa N."/>
        </authorList>
    </citation>
    <scope>NUCLEOTIDE SEQUENCE [LARGE SCALE GENOMIC DNA]</scope>
    <source>
        <strain evidence="2 3">NBRC 106168</strain>
    </source>
</reference>
<name>A0A512CHY2_9BACT</name>
<accession>A0A512CHY2</accession>
<dbReference type="EMBL" id="BJYV01000028">
    <property type="protein sequence ID" value="GEO23827.1"/>
    <property type="molecule type" value="Genomic_DNA"/>
</dbReference>
<protein>
    <submittedName>
        <fullName evidence="2">Uncharacterized protein</fullName>
    </submittedName>
</protein>
<dbReference type="Proteomes" id="UP000321301">
    <property type="component" value="Unassembled WGS sequence"/>
</dbReference>
<organism evidence="2 3">
    <name type="scientific">Cyclobacterium qasimii</name>
    <dbReference type="NCBI Taxonomy" id="1350429"/>
    <lineage>
        <taxon>Bacteria</taxon>
        <taxon>Pseudomonadati</taxon>
        <taxon>Bacteroidota</taxon>
        <taxon>Cytophagia</taxon>
        <taxon>Cytophagales</taxon>
        <taxon>Cyclobacteriaceae</taxon>
        <taxon>Cyclobacterium</taxon>
    </lineage>
</organism>
<sequence length="199" mass="23369">MHLLNKYMGNTSLPLEKDELFEMLSDPYYKDTLKQKMQESWHLPRADVDSSLLSSSDWYRKTNERKVAHLNVSKSTTTNRKWFWAVGSFIFYACLTSLFFLSRETEQLNQKDLTSFSSAIVERKYMVLPDSNETWLNSASTIRFLGDFLTRSVPLTREAFFELRRNTLRLGEDLDQVLEASTKLNGIFSREENNNIYFI</sequence>
<proteinExistence type="predicted"/>
<keyword evidence="1" id="KW-0812">Transmembrane</keyword>
<keyword evidence="3" id="KW-1185">Reference proteome</keyword>
<gene>
    <name evidence="2" type="ORF">CQA01_43610</name>
</gene>
<evidence type="ECO:0000256" key="1">
    <source>
        <dbReference type="SAM" id="Phobius"/>
    </source>
</evidence>
<dbReference type="RefSeq" id="WP_020891708.1">
    <property type="nucleotide sequence ID" value="NZ_BJYV01000028.1"/>
</dbReference>
<comment type="caution">
    <text evidence="2">The sequence shown here is derived from an EMBL/GenBank/DDBJ whole genome shotgun (WGS) entry which is preliminary data.</text>
</comment>
<keyword evidence="1" id="KW-1133">Transmembrane helix</keyword>
<feature type="transmembrane region" description="Helical" evidence="1">
    <location>
        <begin position="82"/>
        <end position="101"/>
    </location>
</feature>
<evidence type="ECO:0000313" key="2">
    <source>
        <dbReference type="EMBL" id="GEO23827.1"/>
    </source>
</evidence>
<dbReference type="AlphaFoldDB" id="A0A512CHY2"/>